<dbReference type="WBParaSite" id="Csp11.Scaffold629.g10924.t2">
    <property type="protein sequence ID" value="Csp11.Scaffold629.g10924.t2"/>
    <property type="gene ID" value="Csp11.Scaffold629.g10924"/>
</dbReference>
<feature type="compositionally biased region" description="Basic residues" evidence="1">
    <location>
        <begin position="16"/>
        <end position="32"/>
    </location>
</feature>
<accession>A0A1I7TR30</accession>
<feature type="compositionally biased region" description="Basic residues" evidence="1">
    <location>
        <begin position="180"/>
        <end position="195"/>
    </location>
</feature>
<dbReference type="AlphaFoldDB" id="A0A1I7TR30"/>
<organism evidence="2 3">
    <name type="scientific">Caenorhabditis tropicalis</name>
    <dbReference type="NCBI Taxonomy" id="1561998"/>
    <lineage>
        <taxon>Eukaryota</taxon>
        <taxon>Metazoa</taxon>
        <taxon>Ecdysozoa</taxon>
        <taxon>Nematoda</taxon>
        <taxon>Chromadorea</taxon>
        <taxon>Rhabditida</taxon>
        <taxon>Rhabditina</taxon>
        <taxon>Rhabditomorpha</taxon>
        <taxon>Rhabditoidea</taxon>
        <taxon>Rhabditidae</taxon>
        <taxon>Peloderinae</taxon>
        <taxon>Caenorhabditis</taxon>
    </lineage>
</organism>
<reference evidence="3" key="1">
    <citation type="submission" date="2016-11" db="UniProtKB">
        <authorList>
            <consortium name="WormBaseParasite"/>
        </authorList>
    </citation>
    <scope>IDENTIFICATION</scope>
</reference>
<keyword evidence="2" id="KW-1185">Reference proteome</keyword>
<feature type="region of interest" description="Disordered" evidence="1">
    <location>
        <begin position="143"/>
        <end position="204"/>
    </location>
</feature>
<feature type="compositionally biased region" description="Acidic residues" evidence="1">
    <location>
        <begin position="58"/>
        <end position="72"/>
    </location>
</feature>
<evidence type="ECO:0000313" key="3">
    <source>
        <dbReference type="WBParaSite" id="Csp11.Scaffold629.g10924.t2"/>
    </source>
</evidence>
<protein>
    <submittedName>
        <fullName evidence="3">BLVR domain-containing protein</fullName>
    </submittedName>
</protein>
<sequence>MCTECRRNIPSSYFRRSSRKKSITGGSNKKKPVASSSNPSGPPKKKHRRIPIYKNSDDEPEYEEKEDSEDDEYVAKGFSKARTELGKDRAVDQGGAESSDTEDEDEMFKTLRLREVKRKEVYQQTSTKKPPVILIPQPVAKPKKVRRVPVYKDSDDEPEIEEKEDSDNDYVGHEFPTFMTKKKKKKRGKIIKKQKHPDENDDFPILEKEEVITNAFNCLSPSPLLMDEDDSPPVLEEQPITVGQASGELIWKLRPRKRNSNDHEAMEDENKNPGTDDFLISKESGEISSSDRKEPLIPSTSDRGRRSMNVSPCSERSERGYISSPDFEILSAASNKDDEDDGLEHFNINLYSNYVVSIFNLTD</sequence>
<proteinExistence type="predicted"/>
<name>A0A1I7TR30_9PELO</name>
<feature type="compositionally biased region" description="Basic and acidic residues" evidence="1">
    <location>
        <begin position="81"/>
        <end position="91"/>
    </location>
</feature>
<feature type="compositionally biased region" description="Basic and acidic residues" evidence="1">
    <location>
        <begin position="259"/>
        <end position="271"/>
    </location>
</feature>
<feature type="region of interest" description="Disordered" evidence="1">
    <location>
        <begin position="1"/>
        <end position="107"/>
    </location>
</feature>
<dbReference type="Proteomes" id="UP000095282">
    <property type="component" value="Unplaced"/>
</dbReference>
<evidence type="ECO:0000256" key="1">
    <source>
        <dbReference type="SAM" id="MobiDB-lite"/>
    </source>
</evidence>
<feature type="compositionally biased region" description="Acidic residues" evidence="1">
    <location>
        <begin position="154"/>
        <end position="168"/>
    </location>
</feature>
<feature type="region of interest" description="Disordered" evidence="1">
    <location>
        <begin position="220"/>
        <end position="325"/>
    </location>
</feature>
<evidence type="ECO:0000313" key="2">
    <source>
        <dbReference type="Proteomes" id="UP000095282"/>
    </source>
</evidence>
<feature type="compositionally biased region" description="Basic and acidic residues" evidence="1">
    <location>
        <begin position="279"/>
        <end position="295"/>
    </location>
</feature>